<dbReference type="RefSeq" id="WP_303701871.1">
    <property type="nucleotide sequence ID" value="NZ_VSIV01000307.1"/>
</dbReference>
<evidence type="ECO:0000256" key="1">
    <source>
        <dbReference type="SAM" id="Phobius"/>
    </source>
</evidence>
<protein>
    <recommendedName>
        <fullName evidence="4">Type 4 fimbrial biogenesis protein PilX N-terminal domain-containing protein</fullName>
    </recommendedName>
</protein>
<keyword evidence="1" id="KW-1133">Transmembrane helix</keyword>
<proteinExistence type="predicted"/>
<evidence type="ECO:0008006" key="4">
    <source>
        <dbReference type="Google" id="ProtNLM"/>
    </source>
</evidence>
<evidence type="ECO:0000313" key="3">
    <source>
        <dbReference type="Proteomes" id="UP000323337"/>
    </source>
</evidence>
<sequence>MMIKTNEKGMALLVTLVLSFVALGFIAAILYLLNTSTSGSGATKRYSMALETAKGVSDYVVEKILSNDLTCGGSSCDSGESIDIDIAPPDHNVEANLLSDPKKVTLSGVDYTIYSVRVEAENNKTNDKAIVEFVYRTY</sequence>
<organism evidence="2 3">
    <name type="scientific">Flexistipes sinusarabici</name>
    <dbReference type="NCBI Taxonomy" id="2352"/>
    <lineage>
        <taxon>Bacteria</taxon>
        <taxon>Pseudomonadati</taxon>
        <taxon>Deferribacterota</taxon>
        <taxon>Deferribacteres</taxon>
        <taxon>Deferribacterales</taxon>
        <taxon>Flexistipitaceae</taxon>
        <taxon>Flexistipes</taxon>
    </lineage>
</organism>
<dbReference type="EMBL" id="VSIV01000307">
    <property type="protein sequence ID" value="TYB32613.1"/>
    <property type="molecule type" value="Genomic_DNA"/>
</dbReference>
<feature type="transmembrane region" description="Helical" evidence="1">
    <location>
        <begin position="12"/>
        <end position="33"/>
    </location>
</feature>
<name>A0A5D0MLY4_FLESI</name>
<keyword evidence="1" id="KW-0812">Transmembrane</keyword>
<evidence type="ECO:0000313" key="2">
    <source>
        <dbReference type="EMBL" id="TYB32613.1"/>
    </source>
</evidence>
<dbReference type="Proteomes" id="UP000323337">
    <property type="component" value="Unassembled WGS sequence"/>
</dbReference>
<dbReference type="AlphaFoldDB" id="A0A5D0MLY4"/>
<comment type="caution">
    <text evidence="2">The sequence shown here is derived from an EMBL/GenBank/DDBJ whole genome shotgun (WGS) entry which is preliminary data.</text>
</comment>
<reference evidence="2 3" key="1">
    <citation type="submission" date="2019-08" db="EMBL/GenBank/DDBJ databases">
        <title>Genomic characterization of a novel candidate phylum (ARYD3) from a high temperature, high salinity tertiary oil reservoir in north central Oklahoma, USA.</title>
        <authorList>
            <person name="Youssef N.H."/>
            <person name="Yadav A."/>
            <person name="Elshahed M.S."/>
        </authorList>
    </citation>
    <scope>NUCLEOTIDE SEQUENCE [LARGE SCALE GENOMIC DNA]</scope>
    <source>
        <strain evidence="2">ARYD1</strain>
    </source>
</reference>
<gene>
    <name evidence="2" type="ORF">FXF49_10605</name>
</gene>
<keyword evidence="1" id="KW-0472">Membrane</keyword>
<accession>A0A5D0MLY4</accession>